<evidence type="ECO:0000256" key="4">
    <source>
        <dbReference type="ARBA" id="ARBA00023212"/>
    </source>
</evidence>
<proteinExistence type="predicted"/>
<evidence type="ECO:0000256" key="3">
    <source>
        <dbReference type="ARBA" id="ARBA00022794"/>
    </source>
</evidence>
<accession>A0AAN5CNL1</accession>
<dbReference type="EMBL" id="BTRK01000004">
    <property type="protein sequence ID" value="GMR47732.1"/>
    <property type="molecule type" value="Genomic_DNA"/>
</dbReference>
<keyword evidence="3" id="KW-0970">Cilium biogenesis/degradation</keyword>
<evidence type="ECO:0000313" key="7">
    <source>
        <dbReference type="Proteomes" id="UP001328107"/>
    </source>
</evidence>
<evidence type="ECO:0000313" key="6">
    <source>
        <dbReference type="EMBL" id="GMR47732.1"/>
    </source>
</evidence>
<dbReference type="GO" id="GO:0060271">
    <property type="term" value="P:cilium assembly"/>
    <property type="evidence" value="ECO:0007669"/>
    <property type="project" value="TreeGrafter"/>
</dbReference>
<comment type="subcellular location">
    <subcellularLocation>
        <location evidence="1">Cytoplasm</location>
        <location evidence="1">Cytoskeleton</location>
        <location evidence="1">Cilium basal body</location>
    </subcellularLocation>
</comment>
<comment type="caution">
    <text evidence="6">The sequence shown here is derived from an EMBL/GenBank/DDBJ whole genome shotgun (WGS) entry which is preliminary data.</text>
</comment>
<keyword evidence="4" id="KW-0206">Cytoskeleton</keyword>
<feature type="non-terminal residue" evidence="6">
    <location>
        <position position="298"/>
    </location>
</feature>
<dbReference type="InterPro" id="IPR010796">
    <property type="entry name" value="C2_B9-type_dom"/>
</dbReference>
<sequence>PLSPLPPFSLSGRMAHLGAIYHFSGDVSTMKIVIRLEKSTTFGIGGTKKETSEMSEMEMEERMERTVTWGERIECPWKRGEGSSSSSRIFTYSSGEKLPSFITNQELLLSTADPDHRRNSTNPNLGSHRNKKVSPFEVWSRSNPIIDRPMAIDRRKLVSCNRSTMYIMAYLGPADRNEGYDEEEDEFVVCRLTLFETGKLLVEPRIGDRDSVIKLNSIHGQFRAHVRIEENGVVREGEGRRRSSLEERIFDEEFTMALNEARIPDEKTLEMSYRVTMNQASQFEFDGIYVEYSIDPSS</sequence>
<keyword evidence="2" id="KW-0963">Cytoplasm</keyword>
<evidence type="ECO:0000256" key="2">
    <source>
        <dbReference type="ARBA" id="ARBA00022490"/>
    </source>
</evidence>
<dbReference type="Proteomes" id="UP001328107">
    <property type="component" value="Unassembled WGS sequence"/>
</dbReference>
<protein>
    <submittedName>
        <fullName evidence="6">Uncharacterized protein</fullName>
    </submittedName>
</protein>
<dbReference type="AlphaFoldDB" id="A0AAN5CNL1"/>
<dbReference type="GO" id="GO:0036038">
    <property type="term" value="C:MKS complex"/>
    <property type="evidence" value="ECO:0007669"/>
    <property type="project" value="TreeGrafter"/>
</dbReference>
<keyword evidence="5" id="KW-0966">Cell projection</keyword>
<name>A0AAN5CNL1_9BILA</name>
<evidence type="ECO:0000256" key="5">
    <source>
        <dbReference type="ARBA" id="ARBA00023273"/>
    </source>
</evidence>
<reference evidence="7" key="1">
    <citation type="submission" date="2022-10" db="EMBL/GenBank/DDBJ databases">
        <title>Genome assembly of Pristionchus species.</title>
        <authorList>
            <person name="Yoshida K."/>
            <person name="Sommer R.J."/>
        </authorList>
    </citation>
    <scope>NUCLEOTIDE SEQUENCE [LARGE SCALE GENOMIC DNA]</scope>
    <source>
        <strain evidence="7">RS5460</strain>
    </source>
</reference>
<feature type="non-terminal residue" evidence="6">
    <location>
        <position position="1"/>
    </location>
</feature>
<gene>
    <name evidence="6" type="ORF">PMAYCL1PPCAC_17927</name>
</gene>
<dbReference type="PANTHER" id="PTHR12968:SF4">
    <property type="entry name" value="TECTONIC-LIKE COMPLEX MEMBER MKS1"/>
    <property type="match status" value="1"/>
</dbReference>
<organism evidence="6 7">
    <name type="scientific">Pristionchus mayeri</name>
    <dbReference type="NCBI Taxonomy" id="1317129"/>
    <lineage>
        <taxon>Eukaryota</taxon>
        <taxon>Metazoa</taxon>
        <taxon>Ecdysozoa</taxon>
        <taxon>Nematoda</taxon>
        <taxon>Chromadorea</taxon>
        <taxon>Rhabditida</taxon>
        <taxon>Rhabditina</taxon>
        <taxon>Diplogasteromorpha</taxon>
        <taxon>Diplogasteroidea</taxon>
        <taxon>Neodiplogasteridae</taxon>
        <taxon>Pristionchus</taxon>
    </lineage>
</organism>
<dbReference type="PANTHER" id="PTHR12968">
    <property type="entry name" value="B9 DOMAIN-CONTAINING"/>
    <property type="match status" value="1"/>
</dbReference>
<keyword evidence="7" id="KW-1185">Reference proteome</keyword>
<evidence type="ECO:0000256" key="1">
    <source>
        <dbReference type="ARBA" id="ARBA00004120"/>
    </source>
</evidence>